<evidence type="ECO:0000313" key="1">
    <source>
        <dbReference type="EMBL" id="RAO00829.1"/>
    </source>
</evidence>
<gene>
    <name evidence="1" type="ORF">LAH08_03082</name>
    <name evidence="2" type="ORF">MED15_03757</name>
</gene>
<evidence type="ECO:0000313" key="3">
    <source>
        <dbReference type="Proteomes" id="UP000248966"/>
    </source>
</evidence>
<sequence length="130" mass="13819">MEGFLCFVGVTALVSFVVWQLIETRKAVATTTTETAYDPAQTAQIVRTAFGGPRAVLWTTASGPGTINMRRRGIHGGITMSITIAPRPGGGSRVAMWASETVIFFGFLVNFAGSVNGRKKAIGRLLEAAQ</sequence>
<organism evidence="1 3">
    <name type="scientific">Micromonospora noduli</name>
    <dbReference type="NCBI Taxonomy" id="709876"/>
    <lineage>
        <taxon>Bacteria</taxon>
        <taxon>Bacillati</taxon>
        <taxon>Actinomycetota</taxon>
        <taxon>Actinomycetes</taxon>
        <taxon>Micromonosporales</taxon>
        <taxon>Micromonosporaceae</taxon>
        <taxon>Micromonospora</taxon>
    </lineage>
</organism>
<keyword evidence="4" id="KW-1185">Reference proteome</keyword>
<dbReference type="AlphaFoldDB" id="A0A328N2A0"/>
<dbReference type="EMBL" id="PYAA01000017">
    <property type="protein sequence ID" value="RAO00829.1"/>
    <property type="molecule type" value="Genomic_DNA"/>
</dbReference>
<evidence type="ECO:0000313" key="2">
    <source>
        <dbReference type="EMBL" id="RAO16238.1"/>
    </source>
</evidence>
<accession>A0A328N2A0</accession>
<reference evidence="3 4" key="1">
    <citation type="submission" date="2018-03" db="EMBL/GenBank/DDBJ databases">
        <title>Defining the species Micromonospora saelicesensis and Micromonospora noduli under the framework of genomics.</title>
        <authorList>
            <person name="Riesco R."/>
            <person name="Trujillo M.E."/>
        </authorList>
    </citation>
    <scope>NUCLEOTIDE SEQUENCE [LARGE SCALE GENOMIC DNA]</scope>
    <source>
        <strain evidence="1 3">LAH08</strain>
        <strain evidence="2 4">MED15</strain>
    </source>
</reference>
<proteinExistence type="predicted"/>
<protein>
    <submittedName>
        <fullName evidence="1">Uncharacterized protein</fullName>
    </submittedName>
</protein>
<evidence type="ECO:0000313" key="4">
    <source>
        <dbReference type="Proteomes" id="UP000249045"/>
    </source>
</evidence>
<name>A0A328N2A0_9ACTN</name>
<dbReference type="EMBL" id="PYAC01000017">
    <property type="protein sequence ID" value="RAO16238.1"/>
    <property type="molecule type" value="Genomic_DNA"/>
</dbReference>
<comment type="caution">
    <text evidence="1">The sequence shown here is derived from an EMBL/GenBank/DDBJ whole genome shotgun (WGS) entry which is preliminary data.</text>
</comment>
<dbReference type="Proteomes" id="UP000248966">
    <property type="component" value="Unassembled WGS sequence"/>
</dbReference>
<dbReference type="RefSeq" id="WP_112584362.1">
    <property type="nucleotide sequence ID" value="NZ_JBFAQI010000012.1"/>
</dbReference>
<dbReference type="Proteomes" id="UP000249045">
    <property type="component" value="Unassembled WGS sequence"/>
</dbReference>